<dbReference type="eggNOG" id="COG0323">
    <property type="taxonomic scope" value="Bacteria"/>
</dbReference>
<dbReference type="HOGENOM" id="CLU_045531_0_0_5"/>
<evidence type="ECO:0000313" key="2">
    <source>
        <dbReference type="Proteomes" id="UP000008207"/>
    </source>
</evidence>
<dbReference type="EMBL" id="CP001349">
    <property type="protein sequence ID" value="ACL59840.1"/>
    <property type="molecule type" value="Genomic_DNA"/>
</dbReference>
<evidence type="ECO:0008006" key="3">
    <source>
        <dbReference type="Google" id="ProtNLM"/>
    </source>
</evidence>
<dbReference type="KEGG" id="mno:Mnod_4983"/>
<accession>B8IIG3</accession>
<organism evidence="1 2">
    <name type="scientific">Methylobacterium nodulans (strain LMG 21967 / CNCM I-2342 / ORS 2060)</name>
    <dbReference type="NCBI Taxonomy" id="460265"/>
    <lineage>
        <taxon>Bacteria</taxon>
        <taxon>Pseudomonadati</taxon>
        <taxon>Pseudomonadota</taxon>
        <taxon>Alphaproteobacteria</taxon>
        <taxon>Hyphomicrobiales</taxon>
        <taxon>Methylobacteriaceae</taxon>
        <taxon>Methylobacterium</taxon>
    </lineage>
</organism>
<proteinExistence type="predicted"/>
<keyword evidence="2" id="KW-1185">Reference proteome</keyword>
<dbReference type="RefSeq" id="WP_015931469.1">
    <property type="nucleotide sequence ID" value="NC_011894.1"/>
</dbReference>
<dbReference type="Gene3D" id="3.30.565.10">
    <property type="entry name" value="Histidine kinase-like ATPase, C-terminal domain"/>
    <property type="match status" value="1"/>
</dbReference>
<name>B8IIG3_METNO</name>
<sequence length="475" mass="53562">MPEADLPPIQATPTKRFFVHMLTRDIELQDAILDMIDNCVDGIIRKIHSKDVNPALPYRGFSADINMSPQGFEIRDNCGGIPRDVVARAFKMGRPEGPGDVGQTVGMYGIGMKRAIFKMGTSCKVASRSDDFGFVVTISPEWMEDPDEWKLPITHLPEDDELRDGTRITIDLLREDVALRFNEKDDNFIQDFKEALASHYALIIAKGFKVGINGEDIQPKRFALLVGEDLSSANTSDVISGRALEPYVFKGRVGSVDIEIYAGLYRPLPDEAEMEREEEIRSSKDDAGWTIVCNDRIVVYRDKTRLTGWGEADVPNFHGQFIAFSGVVIMKSDEPLELPLTTTKRGIDASSNLYSIVKDYMREATKAFTNFTNKWKRLPAERDRIYSSSRALGIEDLRSTSATYRMSDDRKIQGAVKYMPSLPVPKAPDRGVFISYRRPRSDIQKVSKILFDDPDLEPRVVGEETFDRILRQPAS</sequence>
<protein>
    <recommendedName>
        <fullName evidence="3">ATP-binding region ATPase domain protein</fullName>
    </recommendedName>
</protein>
<reference evidence="1 2" key="1">
    <citation type="submission" date="2009-01" db="EMBL/GenBank/DDBJ databases">
        <title>Complete sequence of chromosome of Methylobacterium nodulans ORS 2060.</title>
        <authorList>
            <consortium name="US DOE Joint Genome Institute"/>
            <person name="Lucas S."/>
            <person name="Copeland A."/>
            <person name="Lapidus A."/>
            <person name="Glavina del Rio T."/>
            <person name="Dalin E."/>
            <person name="Tice H."/>
            <person name="Bruce D."/>
            <person name="Goodwin L."/>
            <person name="Pitluck S."/>
            <person name="Sims D."/>
            <person name="Brettin T."/>
            <person name="Detter J.C."/>
            <person name="Han C."/>
            <person name="Larimer F."/>
            <person name="Land M."/>
            <person name="Hauser L."/>
            <person name="Kyrpides N."/>
            <person name="Ivanova N."/>
            <person name="Marx C.J."/>
            <person name="Richardson P."/>
        </authorList>
    </citation>
    <scope>NUCLEOTIDE SEQUENCE [LARGE SCALE GENOMIC DNA]</scope>
    <source>
        <strain evidence="2">LMG 21967 / CNCM I-2342 / ORS 2060</strain>
    </source>
</reference>
<dbReference type="OrthoDB" id="9813438at2"/>
<dbReference type="Pfam" id="PF13589">
    <property type="entry name" value="HATPase_c_3"/>
    <property type="match status" value="1"/>
</dbReference>
<dbReference type="Proteomes" id="UP000008207">
    <property type="component" value="Chromosome"/>
</dbReference>
<evidence type="ECO:0000313" key="1">
    <source>
        <dbReference type="EMBL" id="ACL59840.1"/>
    </source>
</evidence>
<dbReference type="STRING" id="460265.Mnod_4983"/>
<gene>
    <name evidence="1" type="ordered locus">Mnod_4983</name>
</gene>
<dbReference type="SUPFAM" id="SSF55874">
    <property type="entry name" value="ATPase domain of HSP90 chaperone/DNA topoisomerase II/histidine kinase"/>
    <property type="match status" value="1"/>
</dbReference>
<dbReference type="InterPro" id="IPR036890">
    <property type="entry name" value="HATPase_C_sf"/>
</dbReference>
<dbReference type="AlphaFoldDB" id="B8IIG3"/>